<gene>
    <name evidence="2" type="ORF">NDI86_21625</name>
</gene>
<dbReference type="Proteomes" id="UP001268864">
    <property type="component" value="Unassembled WGS sequence"/>
</dbReference>
<feature type="region of interest" description="Disordered" evidence="1">
    <location>
        <begin position="54"/>
        <end position="75"/>
    </location>
</feature>
<keyword evidence="3" id="KW-1185">Reference proteome</keyword>
<sequence length="262" mass="27716">MSGSHIGGPAEHDNAFRCKECSATFDEPAVRPHGNRGGNISHGLAAQLDEMDADDVGRPVTDGGPGAGPNGEDLNTTQAVFRALEDLGGEREEAPVGNVINRVVVNHERPLGDVLDEVSRLMANGEIYAPSAATIRRTDAPVATDGSGAIDSSFEDAEQQTVFVGDHVRDLEDDDTTMLVVGAPAQTAEEYTISDSGMEPAETVADYNPEYPATDDVIETVYAQRTDNALATGNTYAFPRSRLELVASIHDVDSDEGGEDDA</sequence>
<reference evidence="2 3" key="1">
    <citation type="submission" date="2022-06" db="EMBL/GenBank/DDBJ databases">
        <title>Halomicroarcula sp. a new haloarchaeum isolate from saline soil.</title>
        <authorList>
            <person name="Strakova D."/>
            <person name="Galisteo C."/>
            <person name="Sanchez-Porro C."/>
            <person name="Ventosa A."/>
        </authorList>
    </citation>
    <scope>NUCLEOTIDE SEQUENCE [LARGE SCALE GENOMIC DNA]</scope>
    <source>
        <strain evidence="2 3">S3CR25-11</strain>
    </source>
</reference>
<evidence type="ECO:0008006" key="4">
    <source>
        <dbReference type="Google" id="ProtNLM"/>
    </source>
</evidence>
<evidence type="ECO:0000256" key="1">
    <source>
        <dbReference type="SAM" id="MobiDB-lite"/>
    </source>
</evidence>
<proteinExistence type="predicted"/>
<organism evidence="2 3">
    <name type="scientific">Haloarcula onubensis</name>
    <dbReference type="NCBI Taxonomy" id="2950539"/>
    <lineage>
        <taxon>Archaea</taxon>
        <taxon>Methanobacteriati</taxon>
        <taxon>Methanobacteriota</taxon>
        <taxon>Stenosarchaea group</taxon>
        <taxon>Halobacteria</taxon>
        <taxon>Halobacteriales</taxon>
        <taxon>Haloarculaceae</taxon>
        <taxon>Haloarcula</taxon>
    </lineage>
</organism>
<evidence type="ECO:0000313" key="2">
    <source>
        <dbReference type="EMBL" id="MDS0284705.1"/>
    </source>
</evidence>
<accession>A0ABU2FVC3</accession>
<comment type="caution">
    <text evidence="2">The sequence shown here is derived from an EMBL/GenBank/DDBJ whole genome shotgun (WGS) entry which is preliminary data.</text>
</comment>
<evidence type="ECO:0000313" key="3">
    <source>
        <dbReference type="Proteomes" id="UP001268864"/>
    </source>
</evidence>
<dbReference type="EMBL" id="JAMQOS010000010">
    <property type="protein sequence ID" value="MDS0284705.1"/>
    <property type="molecule type" value="Genomic_DNA"/>
</dbReference>
<protein>
    <recommendedName>
        <fullName evidence="4">C2H2-type domain-containing protein</fullName>
    </recommendedName>
</protein>
<name>A0ABU2FVC3_9EURY</name>
<dbReference type="RefSeq" id="WP_310902371.1">
    <property type="nucleotide sequence ID" value="NZ_JAMQOS010000010.1"/>
</dbReference>